<feature type="transmembrane region" description="Helical" evidence="6">
    <location>
        <begin position="145"/>
        <end position="168"/>
    </location>
</feature>
<dbReference type="PANTHER" id="PTHR13439:SF0">
    <property type="entry name" value="TOPOISOMERASE I DAMAGE AFFECTED PROTEIN 4"/>
    <property type="match status" value="1"/>
</dbReference>
<dbReference type="EMBL" id="NKXS01002243">
    <property type="protein sequence ID" value="PIN14649.1"/>
    <property type="molecule type" value="Genomic_DNA"/>
</dbReference>
<evidence type="ECO:0000313" key="8">
    <source>
        <dbReference type="EMBL" id="PIN14649.1"/>
    </source>
</evidence>
<sequence length="235" mass="26332">MMWVVGLGAGLMNIAGHATPTKELHWLSSVFIGILMCKIVYDVTGVISSSLFKGYSKLNDKEKLEWNNRGFSTFHAIVAAAGSLYLLLLSDLFIDTKDELFINRSSTLSDTLLGISIGYFLSDLAMILYNFPALGGMEYVVHHGLSMYSILLALLSGQAQIYIFMVLFTESTTPFVNLRWHLDVAGLKNSKIYIYNGVALFFGWLVARIILFVILLYHMFVHFDQVSACLLVDVY</sequence>
<feature type="transmembrane region" description="Helical" evidence="6">
    <location>
        <begin position="192"/>
        <end position="217"/>
    </location>
</feature>
<reference evidence="9" key="1">
    <citation type="journal article" date="2018" name="Gigascience">
        <title>Genome assembly of the Pink Ipe (Handroanthus impetiginosus, Bignoniaceae), a highly valued, ecologically keystone Neotropical timber forest tree.</title>
        <authorList>
            <person name="Silva-Junior O.B."/>
            <person name="Grattapaglia D."/>
            <person name="Novaes E."/>
            <person name="Collevatti R.G."/>
        </authorList>
    </citation>
    <scope>NUCLEOTIDE SEQUENCE [LARGE SCALE GENOMIC DNA]</scope>
    <source>
        <strain evidence="9">cv. UFG-1</strain>
    </source>
</reference>
<proteinExistence type="predicted"/>
<dbReference type="PANTHER" id="PTHR13439">
    <property type="entry name" value="CT120 PROTEIN"/>
    <property type="match status" value="1"/>
</dbReference>
<feature type="domain" description="TLC" evidence="7">
    <location>
        <begin position="61"/>
        <end position="235"/>
    </location>
</feature>
<keyword evidence="3 6" id="KW-1133">Transmembrane helix</keyword>
<dbReference type="Pfam" id="PF03798">
    <property type="entry name" value="TRAM_LAG1_CLN8"/>
    <property type="match status" value="1"/>
</dbReference>
<dbReference type="Proteomes" id="UP000231279">
    <property type="component" value="Unassembled WGS sequence"/>
</dbReference>
<dbReference type="AlphaFoldDB" id="A0A2G9HAW8"/>
<protein>
    <recommendedName>
        <fullName evidence="7">TLC domain-containing protein</fullName>
    </recommendedName>
</protein>
<dbReference type="STRING" id="429701.A0A2G9HAW8"/>
<dbReference type="InterPro" id="IPR050846">
    <property type="entry name" value="TLCD"/>
</dbReference>
<name>A0A2G9HAW8_9LAMI</name>
<feature type="transmembrane region" description="Helical" evidence="6">
    <location>
        <begin position="73"/>
        <end position="94"/>
    </location>
</feature>
<accession>A0A2G9HAW8</accession>
<keyword evidence="9" id="KW-1185">Reference proteome</keyword>
<evidence type="ECO:0000256" key="5">
    <source>
        <dbReference type="PROSITE-ProRule" id="PRU00205"/>
    </source>
</evidence>
<evidence type="ECO:0000256" key="6">
    <source>
        <dbReference type="SAM" id="Phobius"/>
    </source>
</evidence>
<dbReference type="GO" id="GO:0005783">
    <property type="term" value="C:endoplasmic reticulum"/>
    <property type="evidence" value="ECO:0007669"/>
    <property type="project" value="TreeGrafter"/>
</dbReference>
<evidence type="ECO:0000256" key="1">
    <source>
        <dbReference type="ARBA" id="ARBA00004141"/>
    </source>
</evidence>
<comment type="caution">
    <text evidence="8">The sequence shown here is derived from an EMBL/GenBank/DDBJ whole genome shotgun (WGS) entry which is preliminary data.</text>
</comment>
<dbReference type="OrthoDB" id="10266980at2759"/>
<comment type="subcellular location">
    <subcellularLocation>
        <location evidence="1">Membrane</location>
        <topology evidence="1">Multi-pass membrane protein</topology>
    </subcellularLocation>
</comment>
<keyword evidence="2 5" id="KW-0812">Transmembrane</keyword>
<dbReference type="PROSITE" id="PS50922">
    <property type="entry name" value="TLC"/>
    <property type="match status" value="1"/>
</dbReference>
<dbReference type="SMART" id="SM00724">
    <property type="entry name" value="TLC"/>
    <property type="match status" value="1"/>
</dbReference>
<gene>
    <name evidence="8" type="ORF">CDL12_12715</name>
</gene>
<dbReference type="GO" id="GO:0016020">
    <property type="term" value="C:membrane"/>
    <property type="evidence" value="ECO:0007669"/>
    <property type="project" value="UniProtKB-SubCell"/>
</dbReference>
<feature type="transmembrane region" description="Helical" evidence="6">
    <location>
        <begin position="26"/>
        <end position="52"/>
    </location>
</feature>
<evidence type="ECO:0000256" key="4">
    <source>
        <dbReference type="ARBA" id="ARBA00023136"/>
    </source>
</evidence>
<evidence type="ECO:0000313" key="9">
    <source>
        <dbReference type="Proteomes" id="UP000231279"/>
    </source>
</evidence>
<dbReference type="GO" id="GO:0055088">
    <property type="term" value="P:lipid homeostasis"/>
    <property type="evidence" value="ECO:0007669"/>
    <property type="project" value="TreeGrafter"/>
</dbReference>
<evidence type="ECO:0000256" key="2">
    <source>
        <dbReference type="ARBA" id="ARBA00022692"/>
    </source>
</evidence>
<evidence type="ECO:0000259" key="7">
    <source>
        <dbReference type="PROSITE" id="PS50922"/>
    </source>
</evidence>
<evidence type="ECO:0000256" key="3">
    <source>
        <dbReference type="ARBA" id="ARBA00022989"/>
    </source>
</evidence>
<keyword evidence="4 5" id="KW-0472">Membrane</keyword>
<organism evidence="8 9">
    <name type="scientific">Handroanthus impetiginosus</name>
    <dbReference type="NCBI Taxonomy" id="429701"/>
    <lineage>
        <taxon>Eukaryota</taxon>
        <taxon>Viridiplantae</taxon>
        <taxon>Streptophyta</taxon>
        <taxon>Embryophyta</taxon>
        <taxon>Tracheophyta</taxon>
        <taxon>Spermatophyta</taxon>
        <taxon>Magnoliopsida</taxon>
        <taxon>eudicotyledons</taxon>
        <taxon>Gunneridae</taxon>
        <taxon>Pentapetalae</taxon>
        <taxon>asterids</taxon>
        <taxon>lamiids</taxon>
        <taxon>Lamiales</taxon>
        <taxon>Bignoniaceae</taxon>
        <taxon>Crescentiina</taxon>
        <taxon>Tabebuia alliance</taxon>
        <taxon>Handroanthus</taxon>
    </lineage>
</organism>
<feature type="transmembrane region" description="Helical" evidence="6">
    <location>
        <begin position="114"/>
        <end position="133"/>
    </location>
</feature>
<dbReference type="InterPro" id="IPR006634">
    <property type="entry name" value="TLC-dom"/>
</dbReference>